<reference evidence="7" key="1">
    <citation type="submission" date="2006-10" db="EMBL/GenBank/DDBJ databases">
        <authorList>
            <person name="Amadeo P."/>
            <person name="Zhao Q."/>
            <person name="Wortman J."/>
            <person name="Fraser-Liggett C."/>
            <person name="Carlton J."/>
        </authorList>
    </citation>
    <scope>NUCLEOTIDE SEQUENCE</scope>
    <source>
        <strain evidence="7">G3</strain>
    </source>
</reference>
<evidence type="ECO:0000256" key="1">
    <source>
        <dbReference type="ARBA" id="ARBA00022527"/>
    </source>
</evidence>
<keyword evidence="5" id="KW-0067">ATP-binding</keyword>
<evidence type="ECO:0000256" key="3">
    <source>
        <dbReference type="ARBA" id="ARBA00022741"/>
    </source>
</evidence>
<dbReference type="STRING" id="5722.A2EPN0"/>
<dbReference type="GO" id="GO:0043484">
    <property type="term" value="P:regulation of RNA splicing"/>
    <property type="evidence" value="ECO:0000318"/>
    <property type="project" value="GO_Central"/>
</dbReference>
<dbReference type="GO" id="GO:0005524">
    <property type="term" value="F:ATP binding"/>
    <property type="evidence" value="ECO:0007669"/>
    <property type="project" value="UniProtKB-KW"/>
</dbReference>
<evidence type="ECO:0000259" key="6">
    <source>
        <dbReference type="PROSITE" id="PS50011"/>
    </source>
</evidence>
<evidence type="ECO:0000313" key="7">
    <source>
        <dbReference type="EMBL" id="EAY05373.1"/>
    </source>
</evidence>
<dbReference type="Proteomes" id="UP000001542">
    <property type="component" value="Unassembled WGS sequence"/>
</dbReference>
<organism evidence="7 8">
    <name type="scientific">Trichomonas vaginalis (strain ATCC PRA-98 / G3)</name>
    <dbReference type="NCBI Taxonomy" id="412133"/>
    <lineage>
        <taxon>Eukaryota</taxon>
        <taxon>Metamonada</taxon>
        <taxon>Parabasalia</taxon>
        <taxon>Trichomonadida</taxon>
        <taxon>Trichomonadidae</taxon>
        <taxon>Trichomonas</taxon>
    </lineage>
</organism>
<accession>A2EPN0</accession>
<evidence type="ECO:0000256" key="5">
    <source>
        <dbReference type="ARBA" id="ARBA00022840"/>
    </source>
</evidence>
<dbReference type="AlphaFoldDB" id="A2EPN0"/>
<dbReference type="Gene3D" id="1.10.510.10">
    <property type="entry name" value="Transferase(Phosphotransferase) domain 1"/>
    <property type="match status" value="1"/>
</dbReference>
<dbReference type="InterPro" id="IPR011009">
    <property type="entry name" value="Kinase-like_dom_sf"/>
</dbReference>
<dbReference type="InterPro" id="IPR000719">
    <property type="entry name" value="Prot_kinase_dom"/>
</dbReference>
<keyword evidence="4 7" id="KW-0418">Kinase</keyword>
<feature type="domain" description="Protein kinase" evidence="6">
    <location>
        <begin position="46"/>
        <end position="353"/>
    </location>
</feature>
<dbReference type="GO" id="GO:0005634">
    <property type="term" value="C:nucleus"/>
    <property type="evidence" value="ECO:0000318"/>
    <property type="project" value="GO_Central"/>
</dbReference>
<dbReference type="SMART" id="SM00220">
    <property type="entry name" value="S_TKc"/>
    <property type="match status" value="1"/>
</dbReference>
<proteinExistence type="predicted"/>
<dbReference type="KEGG" id="tva:4763236"/>
<gene>
    <name evidence="7" type="ORF">TVAG_131070</name>
</gene>
<dbReference type="EMBL" id="DS113450">
    <property type="protein sequence ID" value="EAY05373.1"/>
    <property type="molecule type" value="Genomic_DNA"/>
</dbReference>
<dbReference type="GO" id="GO:0004674">
    <property type="term" value="F:protein serine/threonine kinase activity"/>
    <property type="evidence" value="ECO:0000318"/>
    <property type="project" value="GO_Central"/>
</dbReference>
<reference evidence="7" key="2">
    <citation type="journal article" date="2007" name="Science">
        <title>Draft genome sequence of the sexually transmitted pathogen Trichomonas vaginalis.</title>
        <authorList>
            <person name="Carlton J.M."/>
            <person name="Hirt R.P."/>
            <person name="Silva J.C."/>
            <person name="Delcher A.L."/>
            <person name="Schatz M."/>
            <person name="Zhao Q."/>
            <person name="Wortman J.R."/>
            <person name="Bidwell S.L."/>
            <person name="Alsmark U.C.M."/>
            <person name="Besteiro S."/>
            <person name="Sicheritz-Ponten T."/>
            <person name="Noel C.J."/>
            <person name="Dacks J.B."/>
            <person name="Foster P.G."/>
            <person name="Simillion C."/>
            <person name="Van de Peer Y."/>
            <person name="Miranda-Saavedra D."/>
            <person name="Barton G.J."/>
            <person name="Westrop G.D."/>
            <person name="Mueller S."/>
            <person name="Dessi D."/>
            <person name="Fiori P.L."/>
            <person name="Ren Q."/>
            <person name="Paulsen I."/>
            <person name="Zhang H."/>
            <person name="Bastida-Corcuera F.D."/>
            <person name="Simoes-Barbosa A."/>
            <person name="Brown M.T."/>
            <person name="Hayes R.D."/>
            <person name="Mukherjee M."/>
            <person name="Okumura C.Y."/>
            <person name="Schneider R."/>
            <person name="Smith A.J."/>
            <person name="Vanacova S."/>
            <person name="Villalvazo M."/>
            <person name="Haas B.J."/>
            <person name="Pertea M."/>
            <person name="Feldblyum T.V."/>
            <person name="Utterback T.R."/>
            <person name="Shu C.L."/>
            <person name="Osoegawa K."/>
            <person name="de Jong P.J."/>
            <person name="Hrdy I."/>
            <person name="Horvathova L."/>
            <person name="Zubacova Z."/>
            <person name="Dolezal P."/>
            <person name="Malik S.B."/>
            <person name="Logsdon J.M. Jr."/>
            <person name="Henze K."/>
            <person name="Gupta A."/>
            <person name="Wang C.C."/>
            <person name="Dunne R.L."/>
            <person name="Upcroft J.A."/>
            <person name="Upcroft P."/>
            <person name="White O."/>
            <person name="Salzberg S.L."/>
            <person name="Tang P."/>
            <person name="Chiu C.-H."/>
            <person name="Lee Y.-S."/>
            <person name="Embley T.M."/>
            <person name="Coombs G.H."/>
            <person name="Mottram J.C."/>
            <person name="Tachezy J."/>
            <person name="Fraser-Liggett C.M."/>
            <person name="Johnson P.J."/>
        </authorList>
    </citation>
    <scope>NUCLEOTIDE SEQUENCE [LARGE SCALE GENOMIC DNA]</scope>
    <source>
        <strain evidence="7">G3</strain>
    </source>
</reference>
<evidence type="ECO:0000256" key="2">
    <source>
        <dbReference type="ARBA" id="ARBA00022679"/>
    </source>
</evidence>
<sequence>MITEDSSSSCEDDALIDDRKNSFIRDEDISYQPIIRPLSDTIGDDYKILDLIESTNEYKSYFGIHQRQKFFVLIKFYYKSPTLLRKANIETEALTITNTIDLTHQYFVKYIGRYEYNLCPILIFQALGPTLTKQMEFFNGLTFSLSTIRVFMWHLIHALELLHECKLICGNLSTDTVSLLEDYVDQKGYVMKTGERSVQLRINSLSCASNGNIWHVTSLTPERIQSPEQLLSTRWSYEIDIWQLGILFVELITGRKLFTHNNRLLHYALIEKLGGQFPLFLLDESQKSEIPIFRDGKCDISMLDDECRKIYNSFPTLENLIHNDKALSFAQATLCTDPSRRLLPLQLINHPFIIDLN</sequence>
<dbReference type="SMR" id="A2EPN0"/>
<name>A2EPN0_TRIV3</name>
<dbReference type="InterPro" id="IPR051175">
    <property type="entry name" value="CLK_kinases"/>
</dbReference>
<dbReference type="SUPFAM" id="SSF56112">
    <property type="entry name" value="Protein kinase-like (PK-like)"/>
    <property type="match status" value="1"/>
</dbReference>
<dbReference type="VEuPathDB" id="TrichDB:TVAG_131070"/>
<dbReference type="PANTHER" id="PTHR45646">
    <property type="entry name" value="SERINE/THREONINE-PROTEIN KINASE DOA-RELATED"/>
    <property type="match status" value="1"/>
</dbReference>
<dbReference type="VEuPathDB" id="TrichDB:TVAGG3_0603180"/>
<dbReference type="OrthoDB" id="5979581at2759"/>
<evidence type="ECO:0000313" key="8">
    <source>
        <dbReference type="Proteomes" id="UP000001542"/>
    </source>
</evidence>
<dbReference type="PROSITE" id="PS50011">
    <property type="entry name" value="PROTEIN_KINASE_DOM"/>
    <property type="match status" value="1"/>
</dbReference>
<dbReference type="PANTHER" id="PTHR45646:SF11">
    <property type="entry name" value="SERINE_THREONINE-PROTEIN KINASE DOA"/>
    <property type="match status" value="1"/>
</dbReference>
<dbReference type="RefSeq" id="XP_001317596.1">
    <property type="nucleotide sequence ID" value="XM_001317561.1"/>
</dbReference>
<keyword evidence="1" id="KW-0723">Serine/threonine-protein kinase</keyword>
<evidence type="ECO:0000256" key="4">
    <source>
        <dbReference type="ARBA" id="ARBA00022777"/>
    </source>
</evidence>
<keyword evidence="3" id="KW-0547">Nucleotide-binding</keyword>
<dbReference type="eggNOG" id="KOG0671">
    <property type="taxonomic scope" value="Eukaryota"/>
</dbReference>
<keyword evidence="2" id="KW-0808">Transferase</keyword>
<keyword evidence="8" id="KW-1185">Reference proteome</keyword>
<dbReference type="Gene3D" id="3.30.200.20">
    <property type="entry name" value="Phosphorylase Kinase, domain 1"/>
    <property type="match status" value="1"/>
</dbReference>
<dbReference type="InParanoid" id="A2EPN0"/>
<protein>
    <submittedName>
        <fullName evidence="7">Protein kinase, putative</fullName>
    </submittedName>
</protein>
<dbReference type="Pfam" id="PF00069">
    <property type="entry name" value="Pkinase"/>
    <property type="match status" value="1"/>
</dbReference>